<evidence type="ECO:0000259" key="2">
    <source>
        <dbReference type="PROSITE" id="PS50404"/>
    </source>
</evidence>
<dbReference type="CDD" id="cd03056">
    <property type="entry name" value="GST_N_4"/>
    <property type="match status" value="1"/>
</dbReference>
<comment type="caution">
    <text evidence="4">The sequence shown here is derived from an EMBL/GenBank/DDBJ whole genome shotgun (WGS) entry which is preliminary data.</text>
</comment>
<dbReference type="Gene3D" id="1.20.1050.10">
    <property type="match status" value="1"/>
</dbReference>
<name>K0Q081_9HYPH</name>
<sequence>MLLYCHPLSGHSHRVRLFLSLINQRVELVEVDIRRGEQKKNEFLKMNRLGQVPVQSDGDVVLGDSNAILIYLAKKYRRADWLPDAQVQRWLSIAAGELAYGMAAARRTRLFSAKPVPGDVTSRSYALLKVLDSELEIRDWLTGKLTLADIALYAYVARASEGGIDLTDYPYVQAWLRRIESLPHFVPFFKTPPGLSAA</sequence>
<dbReference type="PANTHER" id="PTHR44051">
    <property type="entry name" value="GLUTATHIONE S-TRANSFERASE-RELATED"/>
    <property type="match status" value="1"/>
</dbReference>
<dbReference type="eggNOG" id="COG0625">
    <property type="taxonomic scope" value="Bacteria"/>
</dbReference>
<dbReference type="PROSITE" id="PS50405">
    <property type="entry name" value="GST_CTER"/>
    <property type="match status" value="1"/>
</dbReference>
<evidence type="ECO:0000313" key="4">
    <source>
        <dbReference type="EMBL" id="CCM77277.1"/>
    </source>
</evidence>
<dbReference type="STRING" id="1211777.BN77_4340"/>
<dbReference type="Gene3D" id="3.40.30.10">
    <property type="entry name" value="Glutaredoxin"/>
    <property type="match status" value="1"/>
</dbReference>
<dbReference type="InterPro" id="IPR010987">
    <property type="entry name" value="Glutathione-S-Trfase_C-like"/>
</dbReference>
<keyword evidence="5" id="KW-1185">Reference proteome</keyword>
<evidence type="ECO:0000256" key="1">
    <source>
        <dbReference type="RuleBase" id="RU003494"/>
    </source>
</evidence>
<dbReference type="SUPFAM" id="SSF52833">
    <property type="entry name" value="Thioredoxin-like"/>
    <property type="match status" value="1"/>
</dbReference>
<reference evidence="4 5" key="1">
    <citation type="journal article" date="2013" name="Genome Announc.">
        <title>Draft Genome Sequence of Rhizobium mesoamericanum STM3625, a Nitrogen-Fixing Symbiont of Mimosa pudica Isolated in French Guiana (South America).</title>
        <authorList>
            <person name="Moulin L."/>
            <person name="Mornico D."/>
            <person name="Melkonian R."/>
            <person name="Klonowska A."/>
        </authorList>
    </citation>
    <scope>NUCLEOTIDE SEQUENCE [LARGE SCALE GENOMIC DNA]</scope>
    <source>
        <strain evidence="4 5">STM3625</strain>
    </source>
</reference>
<organism evidence="4 5">
    <name type="scientific">Rhizobium mesoamericanum STM3625</name>
    <dbReference type="NCBI Taxonomy" id="1211777"/>
    <lineage>
        <taxon>Bacteria</taxon>
        <taxon>Pseudomonadati</taxon>
        <taxon>Pseudomonadota</taxon>
        <taxon>Alphaproteobacteria</taxon>
        <taxon>Hyphomicrobiales</taxon>
        <taxon>Rhizobiaceae</taxon>
        <taxon>Rhizobium/Agrobacterium group</taxon>
        <taxon>Rhizobium</taxon>
    </lineage>
</organism>
<dbReference type="Proteomes" id="UP000009319">
    <property type="component" value="Unassembled WGS sequence"/>
</dbReference>
<comment type="similarity">
    <text evidence="1">Belongs to the GST superfamily.</text>
</comment>
<dbReference type="InterPro" id="IPR004045">
    <property type="entry name" value="Glutathione_S-Trfase_N"/>
</dbReference>
<dbReference type="SUPFAM" id="SSF47616">
    <property type="entry name" value="GST C-terminal domain-like"/>
    <property type="match status" value="1"/>
</dbReference>
<evidence type="ECO:0000313" key="5">
    <source>
        <dbReference type="Proteomes" id="UP000009319"/>
    </source>
</evidence>
<proteinExistence type="inferred from homology"/>
<dbReference type="InterPro" id="IPR036249">
    <property type="entry name" value="Thioredoxin-like_sf"/>
</dbReference>
<dbReference type="SFLD" id="SFLDS00019">
    <property type="entry name" value="Glutathione_Transferase_(cytos"/>
    <property type="match status" value="1"/>
</dbReference>
<dbReference type="SFLD" id="SFLDG00358">
    <property type="entry name" value="Main_(cytGST)"/>
    <property type="match status" value="1"/>
</dbReference>
<dbReference type="AlphaFoldDB" id="K0Q081"/>
<dbReference type="EMBL" id="CANI01000028">
    <property type="protein sequence ID" value="CCM77277.1"/>
    <property type="molecule type" value="Genomic_DNA"/>
</dbReference>
<dbReference type="HOGENOM" id="CLU_011226_6_0_5"/>
<protein>
    <submittedName>
        <fullName evidence="4">Protein gstA</fullName>
    </submittedName>
</protein>
<dbReference type="InterPro" id="IPR036282">
    <property type="entry name" value="Glutathione-S-Trfase_C_sf"/>
</dbReference>
<dbReference type="PANTHER" id="PTHR44051:SF2">
    <property type="entry name" value="HYPOTHETICAL GLUTATHIONE S-TRANSFERASE LIKE PROTEIN"/>
    <property type="match status" value="1"/>
</dbReference>
<accession>K0Q081</accession>
<dbReference type="InterPro" id="IPR004046">
    <property type="entry name" value="GST_C"/>
</dbReference>
<dbReference type="RefSeq" id="WP_007535339.1">
    <property type="nucleotide sequence ID" value="NZ_HF536772.1"/>
</dbReference>
<feature type="domain" description="GST N-terminal" evidence="2">
    <location>
        <begin position="1"/>
        <end position="80"/>
    </location>
</feature>
<feature type="domain" description="GST C-terminal" evidence="3">
    <location>
        <begin position="80"/>
        <end position="198"/>
    </location>
</feature>
<gene>
    <name evidence="4" type="primary">gstA</name>
    <name evidence="4" type="ORF">BN77_4340</name>
</gene>
<dbReference type="Pfam" id="PF00043">
    <property type="entry name" value="GST_C"/>
    <property type="match status" value="1"/>
</dbReference>
<dbReference type="Pfam" id="PF02798">
    <property type="entry name" value="GST_N"/>
    <property type="match status" value="1"/>
</dbReference>
<dbReference type="InterPro" id="IPR040079">
    <property type="entry name" value="Glutathione_S-Trfase"/>
</dbReference>
<dbReference type="PROSITE" id="PS50404">
    <property type="entry name" value="GST_NTER"/>
    <property type="match status" value="1"/>
</dbReference>
<evidence type="ECO:0000259" key="3">
    <source>
        <dbReference type="PROSITE" id="PS50405"/>
    </source>
</evidence>